<evidence type="ECO:0000256" key="7">
    <source>
        <dbReference type="SAM" id="SignalP"/>
    </source>
</evidence>
<dbReference type="SUPFAM" id="SSF52540">
    <property type="entry name" value="P-loop containing nucleoside triphosphate hydrolases"/>
    <property type="match status" value="2"/>
</dbReference>
<evidence type="ECO:0000259" key="8">
    <source>
        <dbReference type="SMART" id="SM00382"/>
    </source>
</evidence>
<dbReference type="CDD" id="cd00009">
    <property type="entry name" value="AAA"/>
    <property type="match status" value="1"/>
</dbReference>
<dbReference type="PROSITE" id="PS00870">
    <property type="entry name" value="CLPAB_1"/>
    <property type="match status" value="1"/>
</dbReference>
<keyword evidence="1" id="KW-0677">Repeat</keyword>
<feature type="chain" id="PRO_5044888467" description="Clp R domain-containing protein" evidence="7">
    <location>
        <begin position="24"/>
        <end position="994"/>
    </location>
</feature>
<keyword evidence="4 5" id="KW-0143">Chaperone</keyword>
<dbReference type="InterPro" id="IPR041546">
    <property type="entry name" value="ClpA/ClpB_AAA_lid"/>
</dbReference>
<feature type="region of interest" description="Disordered" evidence="6">
    <location>
        <begin position="973"/>
        <end position="994"/>
    </location>
</feature>
<dbReference type="Gene3D" id="3.40.50.300">
    <property type="entry name" value="P-loop containing nucleotide triphosphate hydrolases"/>
    <property type="match status" value="3"/>
</dbReference>
<dbReference type="GO" id="GO:0005524">
    <property type="term" value="F:ATP binding"/>
    <property type="evidence" value="ECO:0007669"/>
    <property type="project" value="UniProtKB-KW"/>
</dbReference>
<dbReference type="InterPro" id="IPR036628">
    <property type="entry name" value="Clp_N_dom_sf"/>
</dbReference>
<dbReference type="Pfam" id="PF17871">
    <property type="entry name" value="AAA_lid_9"/>
    <property type="match status" value="1"/>
</dbReference>
<dbReference type="Pfam" id="PF07724">
    <property type="entry name" value="AAA_2"/>
    <property type="match status" value="1"/>
</dbReference>
<feature type="domain" description="Clp ATPase C-terminal" evidence="9">
    <location>
        <begin position="854"/>
        <end position="951"/>
    </location>
</feature>
<comment type="similarity">
    <text evidence="5">Belongs to the ClpA/ClpB family.</text>
</comment>
<feature type="domain" description="AAA+ ATPase" evidence="8">
    <location>
        <begin position="317"/>
        <end position="496"/>
    </location>
</feature>
<feature type="compositionally biased region" description="Polar residues" evidence="6">
    <location>
        <begin position="975"/>
        <end position="984"/>
    </location>
</feature>
<evidence type="ECO:0000256" key="1">
    <source>
        <dbReference type="ARBA" id="ARBA00022737"/>
    </source>
</evidence>
<name>A0ABD3MM30_9STRA</name>
<dbReference type="Pfam" id="PF10431">
    <property type="entry name" value="ClpB_D2-small"/>
    <property type="match status" value="1"/>
</dbReference>
<evidence type="ECO:0000256" key="2">
    <source>
        <dbReference type="ARBA" id="ARBA00022741"/>
    </source>
</evidence>
<dbReference type="Gene3D" id="1.10.8.60">
    <property type="match status" value="1"/>
</dbReference>
<dbReference type="InterPro" id="IPR003593">
    <property type="entry name" value="AAA+_ATPase"/>
</dbReference>
<sequence>MSYLSLPLLSLALGFCSISTSSALSLHPTPLGRTSFLSKRSHTPIPSTTHKLCHNKPSTTSSSSLSMIFERMSESCISSLVTAQNESARLSQSTVGCEVMTLGIIDHPERARKTLKSYGITLRKARLTVETMFRTDEEEEKKGIFTMSPTLLNMNKKARDVELPFAPSLKRSLTQAGVIADSLGSPTVNSEHVLLALLGYDPTAGRVPDDIDKAVEERGYAKGALAVFLRMEGMDNAGFSSVEFCRRLVMDIKYPDSDNGGGGQELVTGREGGEMSTPTLAQVGVDLTEMARRMELDPVSGREEEVGAAVRTLVRRRKNNPCLMGEPGVGKTAIAEGIAQILAAPSMVERLDELFDRNDDGEFVKAKEVARIQELAKLCPNRLRNHRVVSLELANLVAGTKYRGEFEERLQSIVEEVTDEKAPPTILFIDEIHTLVGAGSAEGGIDAANMLKPALSRGKLQVIGATTISEYRKYIEKDAALERRLQPIMIKEPTIDQTVEILTTISERYGLYHGVTYTPESLVAAAKLSERYVTDRFLPDKAIDLLDEAGAAAHIKHSFSSTNFGETPVVTEEDVSAIISQWTNIPIGKLTSTESSTLLSLESSLASRVKGQDRAIKSIARAVRRARSGLRDSGRPVASFLFCGSTGVGKTWLAKTLAAQYYGSEKDMVRIDMSEYMEKHTASRLTGPPPGYVGYEEGGQLTEAVRRAPHSVVLLDEIEKAHRDVLNVLLQVMEDGILTDGKGRTVCFKNAILIMTSNVGSRKIMELVGQQRLNRAMSGGTRRKKKRRSEGFEEYVMGDDEVNGDGDLYVNGESGAHTTEEYAQLSSVVQEELQKEMKPELLNRIDEIIVFSPLENSNLRDISTAIVDASIDRALKERSITLTASDSLINAIVSDGGANVAEFGARPIRRAVQRLFEDAVSDAIVRGFLQEGDHATVDLGLTTGEAGLPTVVIMREKDGELLVVDVDDGSGGIGMSTSSRNADSAQPEILPDML</sequence>
<dbReference type="InterPro" id="IPR018368">
    <property type="entry name" value="ClpA/B_CS1"/>
</dbReference>
<dbReference type="Gene3D" id="1.10.1780.10">
    <property type="entry name" value="Clp, N-terminal domain"/>
    <property type="match status" value="1"/>
</dbReference>
<dbReference type="InterPro" id="IPR027417">
    <property type="entry name" value="P-loop_NTPase"/>
</dbReference>
<dbReference type="SMART" id="SM01086">
    <property type="entry name" value="ClpB_D2-small"/>
    <property type="match status" value="1"/>
</dbReference>
<evidence type="ECO:0000256" key="6">
    <source>
        <dbReference type="SAM" id="MobiDB-lite"/>
    </source>
</evidence>
<proteinExistence type="inferred from homology"/>
<comment type="caution">
    <text evidence="10">The sequence shown here is derived from an EMBL/GenBank/DDBJ whole genome shotgun (WGS) entry which is preliminary data.</text>
</comment>
<dbReference type="InterPro" id="IPR019489">
    <property type="entry name" value="Clp_ATPase_C"/>
</dbReference>
<dbReference type="PRINTS" id="PR00300">
    <property type="entry name" value="CLPPROTEASEA"/>
</dbReference>
<dbReference type="Pfam" id="PF00004">
    <property type="entry name" value="AAA"/>
    <property type="match status" value="1"/>
</dbReference>
<feature type="signal peptide" evidence="7">
    <location>
        <begin position="1"/>
        <end position="23"/>
    </location>
</feature>
<evidence type="ECO:0000313" key="10">
    <source>
        <dbReference type="EMBL" id="KAL3765100.1"/>
    </source>
</evidence>
<accession>A0ABD3MM30</accession>
<dbReference type="FunFam" id="3.40.50.300:FF:000025">
    <property type="entry name" value="ATP-dependent Clp protease subunit"/>
    <property type="match status" value="1"/>
</dbReference>
<dbReference type="InterPro" id="IPR050130">
    <property type="entry name" value="ClpA_ClpB"/>
</dbReference>
<keyword evidence="3 5" id="KW-0067">ATP-binding</keyword>
<dbReference type="Proteomes" id="UP001530400">
    <property type="component" value="Unassembled WGS sequence"/>
</dbReference>
<dbReference type="InterPro" id="IPR003959">
    <property type="entry name" value="ATPase_AAA_core"/>
</dbReference>
<dbReference type="Pfam" id="PF02861">
    <property type="entry name" value="Clp_N"/>
    <property type="match status" value="1"/>
</dbReference>
<evidence type="ECO:0000256" key="4">
    <source>
        <dbReference type="ARBA" id="ARBA00023186"/>
    </source>
</evidence>
<evidence type="ECO:0000259" key="9">
    <source>
        <dbReference type="SMART" id="SM01086"/>
    </source>
</evidence>
<dbReference type="PROSITE" id="PS00871">
    <property type="entry name" value="CLPAB_2"/>
    <property type="match status" value="1"/>
</dbReference>
<dbReference type="CDD" id="cd19499">
    <property type="entry name" value="RecA-like_ClpB_Hsp104-like"/>
    <property type="match status" value="1"/>
</dbReference>
<dbReference type="InterPro" id="IPR028299">
    <property type="entry name" value="ClpA/B_CS2"/>
</dbReference>
<dbReference type="InterPro" id="IPR001270">
    <property type="entry name" value="ClpA/B"/>
</dbReference>
<dbReference type="AlphaFoldDB" id="A0ABD3MM30"/>
<dbReference type="EMBL" id="JALLPJ020001408">
    <property type="protein sequence ID" value="KAL3765100.1"/>
    <property type="molecule type" value="Genomic_DNA"/>
</dbReference>
<organism evidence="10 11">
    <name type="scientific">Cyclotella atomus</name>
    <dbReference type="NCBI Taxonomy" id="382360"/>
    <lineage>
        <taxon>Eukaryota</taxon>
        <taxon>Sar</taxon>
        <taxon>Stramenopiles</taxon>
        <taxon>Ochrophyta</taxon>
        <taxon>Bacillariophyta</taxon>
        <taxon>Coscinodiscophyceae</taxon>
        <taxon>Thalassiosirophycidae</taxon>
        <taxon>Stephanodiscales</taxon>
        <taxon>Stephanodiscaceae</taxon>
        <taxon>Cyclotella</taxon>
    </lineage>
</organism>
<protein>
    <recommendedName>
        <fullName evidence="12">Clp R domain-containing protein</fullName>
    </recommendedName>
</protein>
<dbReference type="InterPro" id="IPR004176">
    <property type="entry name" value="Clp_R_N"/>
</dbReference>
<feature type="domain" description="AAA+ ATPase" evidence="8">
    <location>
        <begin position="636"/>
        <end position="778"/>
    </location>
</feature>
<evidence type="ECO:0008006" key="12">
    <source>
        <dbReference type="Google" id="ProtNLM"/>
    </source>
</evidence>
<gene>
    <name evidence="10" type="ORF">ACHAWO_009419</name>
</gene>
<evidence type="ECO:0000256" key="3">
    <source>
        <dbReference type="ARBA" id="ARBA00022840"/>
    </source>
</evidence>
<reference evidence="10 11" key="1">
    <citation type="submission" date="2024-10" db="EMBL/GenBank/DDBJ databases">
        <title>Updated reference genomes for cyclostephanoid diatoms.</title>
        <authorList>
            <person name="Roberts W.R."/>
            <person name="Alverson A.J."/>
        </authorList>
    </citation>
    <scope>NUCLEOTIDE SEQUENCE [LARGE SCALE GENOMIC DNA]</scope>
    <source>
        <strain evidence="10 11">AJA010-31</strain>
    </source>
</reference>
<keyword evidence="11" id="KW-1185">Reference proteome</keyword>
<keyword evidence="7" id="KW-0732">Signal</keyword>
<dbReference type="PANTHER" id="PTHR11638:SF18">
    <property type="entry name" value="HEAT SHOCK PROTEIN 104"/>
    <property type="match status" value="1"/>
</dbReference>
<dbReference type="SUPFAM" id="SSF81923">
    <property type="entry name" value="Double Clp-N motif"/>
    <property type="match status" value="1"/>
</dbReference>
<dbReference type="SMART" id="SM00382">
    <property type="entry name" value="AAA"/>
    <property type="match status" value="2"/>
</dbReference>
<dbReference type="PANTHER" id="PTHR11638">
    <property type="entry name" value="ATP-DEPENDENT CLP PROTEASE"/>
    <property type="match status" value="1"/>
</dbReference>
<evidence type="ECO:0000256" key="5">
    <source>
        <dbReference type="RuleBase" id="RU004432"/>
    </source>
</evidence>
<keyword evidence="2 5" id="KW-0547">Nucleotide-binding</keyword>
<evidence type="ECO:0000313" key="11">
    <source>
        <dbReference type="Proteomes" id="UP001530400"/>
    </source>
</evidence>